<reference evidence="2" key="1">
    <citation type="submission" date="2022-11" db="UniProtKB">
        <authorList>
            <consortium name="WormBaseParasite"/>
        </authorList>
    </citation>
    <scope>IDENTIFICATION</scope>
</reference>
<organism evidence="1 2">
    <name type="scientific">Panagrolaimus sp. PS1159</name>
    <dbReference type="NCBI Taxonomy" id="55785"/>
    <lineage>
        <taxon>Eukaryota</taxon>
        <taxon>Metazoa</taxon>
        <taxon>Ecdysozoa</taxon>
        <taxon>Nematoda</taxon>
        <taxon>Chromadorea</taxon>
        <taxon>Rhabditida</taxon>
        <taxon>Tylenchina</taxon>
        <taxon>Panagrolaimomorpha</taxon>
        <taxon>Panagrolaimoidea</taxon>
        <taxon>Panagrolaimidae</taxon>
        <taxon>Panagrolaimus</taxon>
    </lineage>
</organism>
<dbReference type="WBParaSite" id="PS1159_v2.g9664.t1">
    <property type="protein sequence ID" value="PS1159_v2.g9664.t1"/>
    <property type="gene ID" value="PS1159_v2.g9664"/>
</dbReference>
<proteinExistence type="predicted"/>
<accession>A0AC35GX18</accession>
<dbReference type="Proteomes" id="UP000887580">
    <property type="component" value="Unplaced"/>
</dbReference>
<evidence type="ECO:0000313" key="2">
    <source>
        <dbReference type="WBParaSite" id="PS1159_v2.g9664.t1"/>
    </source>
</evidence>
<sequence length="325" mass="37410">MTQQPTVKVKYPVDILWIIKEDNNLRNETKRGKKITTSYGITYYLKLYPNGHGAETEGQTEFFLFLELGSHKNVVANIFYSIEAANWFDEWEFNYEKSVGKGTRCCKIDEFYDPIKRFFVNGNCIFKVKGSLTVNEDIKISPKDDVISCKKQKLSEMLWEDSDNKDFTIFAKGKQIKVHKHIIAVYSPVFAGMFKSGMKEAKNGKVEIPNYSFEVVEIIIKLCYDLDIPGNLIFDHRIELFKFVDQYLMDSIKEIIENYLIKKLSVINVCLLSNCSIAHAAENLKSHCSNLITKCLKDGTAVNDLDILDKDFKLKIFDNAFSFLA</sequence>
<evidence type="ECO:0000313" key="1">
    <source>
        <dbReference type="Proteomes" id="UP000887580"/>
    </source>
</evidence>
<name>A0AC35GX18_9BILA</name>
<protein>
    <submittedName>
        <fullName evidence="2">BTB domain-containing protein</fullName>
    </submittedName>
</protein>